<name>A0A9Q0YN72_HOLLE</name>
<dbReference type="EMBL" id="JAIZAY010000017">
    <property type="protein sequence ID" value="KAJ8025569.1"/>
    <property type="molecule type" value="Genomic_DNA"/>
</dbReference>
<sequence length="244" mass="28262">MMQYIFTMDTSTVSKLLNFFASWCLIFSSLMVRFTSSFPTTNYPLPLPSGTAFGIQEDDLIAESHIMLKEYVGTLKERHNHVFDQYKQSRFTSNDASCSGSFTVNGLPPHHRLEETYDIEEDDLLMTHHHFVGQYIRMMKAAIDDELQYEKPDNFVVDRDPQTDSFLTVKNWLERVQSTLAQQIHLEGFGNTGIVLFSIQEDFHFAPHSDESFRNIRVLCVLEDLYEYLPRLLADTIIAMRAHS</sequence>
<comment type="caution">
    <text evidence="1">The sequence shown here is derived from an EMBL/GenBank/DDBJ whole genome shotgun (WGS) entry which is preliminary data.</text>
</comment>
<evidence type="ECO:0000313" key="2">
    <source>
        <dbReference type="Proteomes" id="UP001152320"/>
    </source>
</evidence>
<accession>A0A9Q0YN72</accession>
<gene>
    <name evidence="1" type="ORF">HOLleu_33161</name>
</gene>
<reference evidence="1" key="1">
    <citation type="submission" date="2021-10" db="EMBL/GenBank/DDBJ databases">
        <title>Tropical sea cucumber genome reveals ecological adaptation and Cuvierian tubules defense mechanism.</title>
        <authorList>
            <person name="Chen T."/>
        </authorList>
    </citation>
    <scope>NUCLEOTIDE SEQUENCE</scope>
    <source>
        <strain evidence="1">Nanhai2018</strain>
        <tissue evidence="1">Muscle</tissue>
    </source>
</reference>
<evidence type="ECO:0000313" key="1">
    <source>
        <dbReference type="EMBL" id="KAJ8025569.1"/>
    </source>
</evidence>
<dbReference type="OrthoDB" id="10381940at2759"/>
<protein>
    <submittedName>
        <fullName evidence="1">Uncharacterized protein</fullName>
    </submittedName>
</protein>
<keyword evidence="2" id="KW-1185">Reference proteome</keyword>
<dbReference type="AlphaFoldDB" id="A0A9Q0YN72"/>
<organism evidence="1 2">
    <name type="scientific">Holothuria leucospilota</name>
    <name type="common">Black long sea cucumber</name>
    <name type="synonym">Mertensiothuria leucospilota</name>
    <dbReference type="NCBI Taxonomy" id="206669"/>
    <lineage>
        <taxon>Eukaryota</taxon>
        <taxon>Metazoa</taxon>
        <taxon>Echinodermata</taxon>
        <taxon>Eleutherozoa</taxon>
        <taxon>Echinozoa</taxon>
        <taxon>Holothuroidea</taxon>
        <taxon>Aspidochirotacea</taxon>
        <taxon>Aspidochirotida</taxon>
        <taxon>Holothuriidae</taxon>
        <taxon>Holothuria</taxon>
    </lineage>
</organism>
<dbReference type="Proteomes" id="UP001152320">
    <property type="component" value="Chromosome 17"/>
</dbReference>
<proteinExistence type="predicted"/>